<dbReference type="Proteomes" id="UP000279029">
    <property type="component" value="Chromosome"/>
</dbReference>
<proteinExistence type="inferred from homology"/>
<dbReference type="Gene3D" id="3.20.20.70">
    <property type="entry name" value="Aldolase class I"/>
    <property type="match status" value="1"/>
</dbReference>
<reference evidence="2 3" key="1">
    <citation type="submission" date="2018-09" db="EMBL/GenBank/DDBJ databases">
        <authorList>
            <person name="Postec A."/>
        </authorList>
    </citation>
    <scope>NUCLEOTIDE SEQUENCE [LARGE SCALE GENOMIC DNA]</scope>
    <source>
        <strain evidence="2">70B-A</strain>
    </source>
</reference>
<accession>A0A3P7S0V1</accession>
<dbReference type="PANTHER" id="PTHR21381:SF3">
    <property type="entry name" value="SGC REGION PROTEIN SGCQ-RELATED"/>
    <property type="match status" value="1"/>
</dbReference>
<dbReference type="Pfam" id="PF03437">
    <property type="entry name" value="BtpA"/>
    <property type="match status" value="1"/>
</dbReference>
<protein>
    <submittedName>
        <fullName evidence="2">BtpA family membrane complex biogenesis protein</fullName>
    </submittedName>
</protein>
<dbReference type="InterPro" id="IPR005137">
    <property type="entry name" value="BtpA"/>
</dbReference>
<evidence type="ECO:0000256" key="1">
    <source>
        <dbReference type="ARBA" id="ARBA00006007"/>
    </source>
</evidence>
<dbReference type="EMBL" id="LR130778">
    <property type="protein sequence ID" value="VDN48342.1"/>
    <property type="molecule type" value="Genomic_DNA"/>
</dbReference>
<comment type="similarity">
    <text evidence="1">Belongs to the BtpA family.</text>
</comment>
<dbReference type="PANTHER" id="PTHR21381">
    <property type="entry name" value="ZGC:162297"/>
    <property type="match status" value="1"/>
</dbReference>
<name>A0A3P7S0V1_9FIRM</name>
<dbReference type="PIRSF" id="PIRSF005956">
    <property type="entry name" value="BtpA"/>
    <property type="match status" value="1"/>
</dbReference>
<keyword evidence="3" id="KW-1185">Reference proteome</keyword>
<sequence>MKQIGILPEKKNAIESIFNKKKAVIGMIHTKALPGAPRYNGETMEEIIEFSIRDALALKEGGVDGLMFENAWDIPFSKPEDIGFETVSALAVLAKEVTRQVNLPFGFNFLANGVLAALAAAKVTEAQWVRSNQWVNAYVANEGIIEGASAKAMRYKSMLRDKDIKIFADVHVKHGSHAIVADRSLGEQTRDNIFFDADVLIATGSRTGDATHIDELRGIFENTNLPVIVGSGITPENADEILKYASGVIVGSNLKEDGVWWNPVSLERTKRLMDVVNKHR</sequence>
<dbReference type="InterPro" id="IPR011060">
    <property type="entry name" value="RibuloseP-bd_barrel"/>
</dbReference>
<dbReference type="InterPro" id="IPR013785">
    <property type="entry name" value="Aldolase_TIM"/>
</dbReference>
<dbReference type="OrthoDB" id="9791357at2"/>
<dbReference type="AlphaFoldDB" id="A0A3P7S0V1"/>
<dbReference type="NCBIfam" id="TIGR00259">
    <property type="entry name" value="thylakoid_BtpA"/>
    <property type="match status" value="1"/>
</dbReference>
<dbReference type="SUPFAM" id="SSF51366">
    <property type="entry name" value="Ribulose-phoshate binding barrel"/>
    <property type="match status" value="1"/>
</dbReference>
<evidence type="ECO:0000313" key="2">
    <source>
        <dbReference type="EMBL" id="VDN48342.1"/>
    </source>
</evidence>
<dbReference type="KEGG" id="cbar:PATL70BA_2447"/>
<organism evidence="2 3">
    <name type="scientific">Petrocella atlantisensis</name>
    <dbReference type="NCBI Taxonomy" id="2173034"/>
    <lineage>
        <taxon>Bacteria</taxon>
        <taxon>Bacillati</taxon>
        <taxon>Bacillota</taxon>
        <taxon>Clostridia</taxon>
        <taxon>Lachnospirales</taxon>
        <taxon>Vallitaleaceae</taxon>
        <taxon>Petrocella</taxon>
    </lineage>
</organism>
<dbReference type="RefSeq" id="WP_125137485.1">
    <property type="nucleotide sequence ID" value="NZ_LR130778.1"/>
</dbReference>
<evidence type="ECO:0000313" key="3">
    <source>
        <dbReference type="Proteomes" id="UP000279029"/>
    </source>
</evidence>
<gene>
    <name evidence="2" type="ORF">PATL70BA_2447</name>
</gene>